<reference evidence="2" key="1">
    <citation type="journal article" date="2022" name="Mol. Ecol. Resour.">
        <title>The genomes of chicory, endive, great burdock and yacon provide insights into Asteraceae palaeo-polyploidization history and plant inulin production.</title>
        <authorList>
            <person name="Fan W."/>
            <person name="Wang S."/>
            <person name="Wang H."/>
            <person name="Wang A."/>
            <person name="Jiang F."/>
            <person name="Liu H."/>
            <person name="Zhao H."/>
            <person name="Xu D."/>
            <person name="Zhang Y."/>
        </authorList>
    </citation>
    <scope>NUCLEOTIDE SEQUENCE [LARGE SCALE GENOMIC DNA]</scope>
    <source>
        <strain evidence="2">cv. Punajuju</strain>
    </source>
</reference>
<reference evidence="1 2" key="2">
    <citation type="journal article" date="2022" name="Mol. Ecol. Resour.">
        <title>The genomes of chicory, endive, great burdock and yacon provide insights into Asteraceae paleo-polyploidization history and plant inulin production.</title>
        <authorList>
            <person name="Fan W."/>
            <person name="Wang S."/>
            <person name="Wang H."/>
            <person name="Wang A."/>
            <person name="Jiang F."/>
            <person name="Liu H."/>
            <person name="Zhao H."/>
            <person name="Xu D."/>
            <person name="Zhang Y."/>
        </authorList>
    </citation>
    <scope>NUCLEOTIDE SEQUENCE [LARGE SCALE GENOMIC DNA]</scope>
    <source>
        <strain evidence="2">cv. Punajuju</strain>
        <tissue evidence="1">Leaves</tissue>
    </source>
</reference>
<keyword evidence="2" id="KW-1185">Reference proteome</keyword>
<name>A0ACB9FB75_CICIN</name>
<proteinExistence type="predicted"/>
<dbReference type="EMBL" id="CM042011">
    <property type="protein sequence ID" value="KAI3768390.1"/>
    <property type="molecule type" value="Genomic_DNA"/>
</dbReference>
<sequence>MRRRIDTGFTRRQTDTEWTEFDENWFPFVFESPDNPYVSSGLERDSEGDDDPDEESDGISDTWAQDEDDAEMEEGEICRSKEKSGQFRTIRWKIQLITGATFNLWLRWRLVLTILVSLKRRLEFPLQ</sequence>
<protein>
    <submittedName>
        <fullName evidence="1">Uncharacterized protein</fullName>
    </submittedName>
</protein>
<accession>A0ACB9FB75</accession>
<evidence type="ECO:0000313" key="2">
    <source>
        <dbReference type="Proteomes" id="UP001055811"/>
    </source>
</evidence>
<comment type="caution">
    <text evidence="1">The sequence shown here is derived from an EMBL/GenBank/DDBJ whole genome shotgun (WGS) entry which is preliminary data.</text>
</comment>
<evidence type="ECO:0000313" key="1">
    <source>
        <dbReference type="EMBL" id="KAI3768390.1"/>
    </source>
</evidence>
<dbReference type="Proteomes" id="UP001055811">
    <property type="component" value="Linkage Group LG03"/>
</dbReference>
<organism evidence="1 2">
    <name type="scientific">Cichorium intybus</name>
    <name type="common">Chicory</name>
    <dbReference type="NCBI Taxonomy" id="13427"/>
    <lineage>
        <taxon>Eukaryota</taxon>
        <taxon>Viridiplantae</taxon>
        <taxon>Streptophyta</taxon>
        <taxon>Embryophyta</taxon>
        <taxon>Tracheophyta</taxon>
        <taxon>Spermatophyta</taxon>
        <taxon>Magnoliopsida</taxon>
        <taxon>eudicotyledons</taxon>
        <taxon>Gunneridae</taxon>
        <taxon>Pentapetalae</taxon>
        <taxon>asterids</taxon>
        <taxon>campanulids</taxon>
        <taxon>Asterales</taxon>
        <taxon>Asteraceae</taxon>
        <taxon>Cichorioideae</taxon>
        <taxon>Cichorieae</taxon>
        <taxon>Cichoriinae</taxon>
        <taxon>Cichorium</taxon>
    </lineage>
</organism>
<gene>
    <name evidence="1" type="ORF">L2E82_19029</name>
</gene>